<dbReference type="Proteomes" id="UP000012174">
    <property type="component" value="Unassembled WGS sequence"/>
</dbReference>
<dbReference type="KEGG" id="ela:UCREL1_9105"/>
<keyword evidence="1" id="KW-0812">Transmembrane</keyword>
<gene>
    <name evidence="2" type="ORF">UCREL1_9105</name>
</gene>
<feature type="transmembrane region" description="Helical" evidence="1">
    <location>
        <begin position="53"/>
        <end position="73"/>
    </location>
</feature>
<accession>M7TBA5</accession>
<protein>
    <submittedName>
        <fullName evidence="2">Uncharacterized protein</fullName>
    </submittedName>
</protein>
<dbReference type="HOGENOM" id="CLU_1266886_0_0_1"/>
<keyword evidence="1" id="KW-0472">Membrane</keyword>
<dbReference type="AlphaFoldDB" id="M7TBA5"/>
<dbReference type="EMBL" id="KB707138">
    <property type="protein sequence ID" value="EMR63950.1"/>
    <property type="molecule type" value="Genomic_DNA"/>
</dbReference>
<evidence type="ECO:0000313" key="2">
    <source>
        <dbReference type="EMBL" id="EMR63950.1"/>
    </source>
</evidence>
<evidence type="ECO:0000313" key="3">
    <source>
        <dbReference type="Proteomes" id="UP000012174"/>
    </source>
</evidence>
<keyword evidence="3" id="KW-1185">Reference proteome</keyword>
<evidence type="ECO:0000256" key="1">
    <source>
        <dbReference type="SAM" id="Phobius"/>
    </source>
</evidence>
<proteinExistence type="predicted"/>
<dbReference type="OrthoDB" id="2997776at2759"/>
<organism evidence="2 3">
    <name type="scientific">Eutypa lata (strain UCR-EL1)</name>
    <name type="common">Grapevine dieback disease fungus</name>
    <name type="synonym">Eutypa armeniacae</name>
    <dbReference type="NCBI Taxonomy" id="1287681"/>
    <lineage>
        <taxon>Eukaryota</taxon>
        <taxon>Fungi</taxon>
        <taxon>Dikarya</taxon>
        <taxon>Ascomycota</taxon>
        <taxon>Pezizomycotina</taxon>
        <taxon>Sordariomycetes</taxon>
        <taxon>Xylariomycetidae</taxon>
        <taxon>Xylariales</taxon>
        <taxon>Diatrypaceae</taxon>
        <taxon>Eutypa</taxon>
    </lineage>
</organism>
<name>M7TBA5_EUTLA</name>
<dbReference type="eggNOG" id="ENOG502T2CW">
    <property type="taxonomic scope" value="Eukaryota"/>
</dbReference>
<keyword evidence="1" id="KW-1133">Transmembrane helix</keyword>
<reference evidence="3" key="1">
    <citation type="journal article" date="2013" name="Genome Announc.">
        <title>Draft genome sequence of the grapevine dieback fungus Eutypa lata UCR-EL1.</title>
        <authorList>
            <person name="Blanco-Ulate B."/>
            <person name="Rolshausen P.E."/>
            <person name="Cantu D."/>
        </authorList>
    </citation>
    <scope>NUCLEOTIDE SEQUENCE [LARGE SCALE GENOMIC DNA]</scope>
    <source>
        <strain evidence="3">UCR-EL1</strain>
    </source>
</reference>
<sequence>MQSTTSRWHRLPQEIVDMVLENLIETYSGDPAYQWTTLRHISRRQMRRIEKRFLNYWVPKLVVTLYSGSWIQIDYKYDAKASVCENGTVSFETRQDSLPDSITGERLATLWHHYGFENRVAHLRLGEGVMNGGIREGHIVNDTDLVGLKVAEDGTTITFNWKRTMGSLLREEVMMCKIQNDMRNGKTWKSEPRVDLPTQAAYPPICEALKIPRLFHLL</sequence>